<name>A0A835LL01_9MAGN</name>
<dbReference type="PANTHER" id="PTHR32054:SF31">
    <property type="entry name" value="PROTEIN WEAK CHLOROPLAST MOVEMENT UNDER BLUE LIGHT 1"/>
    <property type="match status" value="1"/>
</dbReference>
<evidence type="ECO:0000256" key="2">
    <source>
        <dbReference type="ARBA" id="ARBA00023054"/>
    </source>
</evidence>
<comment type="caution">
    <text evidence="5">The sequence shown here is derived from an EMBL/GenBank/DDBJ whole genome shotgun (WGS) entry which is preliminary data.</text>
</comment>
<dbReference type="AlphaFoldDB" id="A0A835LL01"/>
<dbReference type="GO" id="GO:0009903">
    <property type="term" value="P:chloroplast avoidance movement"/>
    <property type="evidence" value="ECO:0007669"/>
    <property type="project" value="TreeGrafter"/>
</dbReference>
<dbReference type="InterPro" id="IPR019775">
    <property type="entry name" value="WD40_repeat_CS"/>
</dbReference>
<feature type="repeat" description="WD" evidence="3">
    <location>
        <begin position="1"/>
        <end position="19"/>
    </location>
</feature>
<evidence type="ECO:0000256" key="3">
    <source>
        <dbReference type="PROSITE-ProRule" id="PRU00221"/>
    </source>
</evidence>
<evidence type="ECO:0000256" key="4">
    <source>
        <dbReference type="SAM" id="Coils"/>
    </source>
</evidence>
<accession>A0A835LL01</accession>
<protein>
    <submittedName>
        <fullName evidence="5">Uncharacterized protein</fullName>
    </submittedName>
</protein>
<dbReference type="GO" id="GO:0009904">
    <property type="term" value="P:chloroplast accumulation movement"/>
    <property type="evidence" value="ECO:0007669"/>
    <property type="project" value="TreeGrafter"/>
</dbReference>
<feature type="coiled-coil region" evidence="4">
    <location>
        <begin position="65"/>
        <end position="96"/>
    </location>
</feature>
<dbReference type="GO" id="GO:0005829">
    <property type="term" value="C:cytosol"/>
    <property type="evidence" value="ECO:0007669"/>
    <property type="project" value="TreeGrafter"/>
</dbReference>
<dbReference type="PROSITE" id="PS50082">
    <property type="entry name" value="WD_REPEATS_2"/>
    <property type="match status" value="1"/>
</dbReference>
<keyword evidence="6" id="KW-1185">Reference proteome</keyword>
<dbReference type="InterPro" id="IPR008545">
    <property type="entry name" value="Web"/>
</dbReference>
<organism evidence="5 6">
    <name type="scientific">Coptis chinensis</name>
    <dbReference type="NCBI Taxonomy" id="261450"/>
    <lineage>
        <taxon>Eukaryota</taxon>
        <taxon>Viridiplantae</taxon>
        <taxon>Streptophyta</taxon>
        <taxon>Embryophyta</taxon>
        <taxon>Tracheophyta</taxon>
        <taxon>Spermatophyta</taxon>
        <taxon>Magnoliopsida</taxon>
        <taxon>Ranunculales</taxon>
        <taxon>Ranunculaceae</taxon>
        <taxon>Coptidoideae</taxon>
        <taxon>Coptis</taxon>
    </lineage>
</organism>
<reference evidence="5 6" key="1">
    <citation type="submission" date="2020-10" db="EMBL/GenBank/DDBJ databases">
        <title>The Coptis chinensis genome and diversification of protoberbering-type alkaloids.</title>
        <authorList>
            <person name="Wang B."/>
            <person name="Shu S."/>
            <person name="Song C."/>
            <person name="Liu Y."/>
        </authorList>
    </citation>
    <scope>NUCLEOTIDE SEQUENCE [LARGE SCALE GENOMIC DNA]</scope>
    <source>
        <strain evidence="5">HL-2020</strain>
        <tissue evidence="5">Leaf</tissue>
    </source>
</reference>
<keyword evidence="3" id="KW-0853">WD repeat</keyword>
<gene>
    <name evidence="5" type="ORF">IFM89_002131</name>
</gene>
<evidence type="ECO:0000256" key="1">
    <source>
        <dbReference type="ARBA" id="ARBA00005485"/>
    </source>
</evidence>
<dbReference type="Pfam" id="PF05701">
    <property type="entry name" value="WEMBL"/>
    <property type="match status" value="1"/>
</dbReference>
<dbReference type="PANTHER" id="PTHR32054">
    <property type="entry name" value="HEAVY CHAIN, PUTATIVE, EXPRESSED-RELATED-RELATED"/>
    <property type="match status" value="1"/>
</dbReference>
<dbReference type="Proteomes" id="UP000631114">
    <property type="component" value="Unassembled WGS sequence"/>
</dbReference>
<dbReference type="PROSITE" id="PS00678">
    <property type="entry name" value="WD_REPEATS_1"/>
    <property type="match status" value="1"/>
</dbReference>
<sequence length="127" mass="14910">MTQTIVTGAGDETLRFWNVFPSPKFQRSDVKGKGRRRAIEEEYYTLSKKAHNVEEQTNLKVAAAISQIEDAKESELRTLQRLKEVELEKATKLEERRIAMEKDEMTKEGKLAIEQELRKWRTDNKQR</sequence>
<evidence type="ECO:0000313" key="5">
    <source>
        <dbReference type="EMBL" id="KAF9591176.1"/>
    </source>
</evidence>
<keyword evidence="2 4" id="KW-0175">Coiled coil</keyword>
<comment type="similarity">
    <text evidence="1">Belongs to the WEB family.</text>
</comment>
<dbReference type="OrthoDB" id="1931671at2759"/>
<dbReference type="InterPro" id="IPR001680">
    <property type="entry name" value="WD40_rpt"/>
</dbReference>
<dbReference type="EMBL" id="JADFTS010000008">
    <property type="protein sequence ID" value="KAF9591176.1"/>
    <property type="molecule type" value="Genomic_DNA"/>
</dbReference>
<evidence type="ECO:0000313" key="6">
    <source>
        <dbReference type="Proteomes" id="UP000631114"/>
    </source>
</evidence>
<proteinExistence type="inferred from homology"/>